<dbReference type="EMBL" id="KF951029">
    <property type="protein sequence ID" value="AIW65592.1"/>
    <property type="molecule type" value="mRNA"/>
</dbReference>
<dbReference type="AlphaFoldDB" id="A0A3S6BY49"/>
<dbReference type="Pfam" id="PF00487">
    <property type="entry name" value="FA_desaturase"/>
    <property type="match status" value="1"/>
</dbReference>
<organism evidence="4">
    <name type="scientific">Tigriopus japonicus</name>
    <name type="common">Copepod</name>
    <dbReference type="NCBI Taxonomy" id="158387"/>
    <lineage>
        <taxon>Eukaryota</taxon>
        <taxon>Metazoa</taxon>
        <taxon>Ecdysozoa</taxon>
        <taxon>Arthropoda</taxon>
        <taxon>Crustacea</taxon>
        <taxon>Multicrustacea</taxon>
        <taxon>Hexanauplia</taxon>
        <taxon>Copepoda</taxon>
        <taxon>Harpacticoida</taxon>
        <taxon>Harpacticidae</taxon>
        <taxon>Tigriopus</taxon>
    </lineage>
</organism>
<feature type="transmembrane region" description="Helical" evidence="1">
    <location>
        <begin position="296"/>
        <end position="317"/>
    </location>
</feature>
<keyword evidence="1" id="KW-1133">Transmembrane helix</keyword>
<feature type="domain" description="Fatty acid desaturase" evidence="3">
    <location>
        <begin position="139"/>
        <end position="397"/>
    </location>
</feature>
<dbReference type="SUPFAM" id="SSF55856">
    <property type="entry name" value="Cytochrome b5-like heme/steroid binding domain"/>
    <property type="match status" value="1"/>
</dbReference>
<dbReference type="GO" id="GO:0006629">
    <property type="term" value="P:lipid metabolic process"/>
    <property type="evidence" value="ECO:0007669"/>
    <property type="project" value="InterPro"/>
</dbReference>
<protein>
    <submittedName>
        <fullName evidence="4">Delta5-desaturase 3</fullName>
    </submittedName>
</protein>
<dbReference type="InterPro" id="IPR036400">
    <property type="entry name" value="Cyt_B5-like_heme/steroid_sf"/>
</dbReference>
<feature type="transmembrane region" description="Helical" evidence="1">
    <location>
        <begin position="137"/>
        <end position="154"/>
    </location>
</feature>
<dbReference type="Pfam" id="PF00173">
    <property type="entry name" value="Cyt-b5"/>
    <property type="match status" value="1"/>
</dbReference>
<sequence length="441" mass="50489">MPDVGKVSDTVEKLPWDHIRIGNKSYDAKKLSGFHPGGPLFISAFAGRDASQAFVSYHRKPFPHQKVKFALEKEDPNIPLPDPHLNDDFFELVQRVEKVLPRQKSFATWSFYLKAMILLTICFGAEAYMHYTVTYKWYLTALLGMMEAIMALNITHDALHGSLSANPRVNRFFSLFHHVYSGTVTTWVHQHVVQHHVHTNDVHRDPDISGQRAMRLNPLRPLKSMHSYQYIYFFALFFIYGLTIFNFTISTVAKAYYFTAFSPMLQKYRIFDAIGLAIFHFRWTILPVYQTQSLFTLFHTVPLMIGFGTYMATFFHISHNFEGVEQFEDSGPGKSWLYHQVASSSNVAGSILCTINGGLNYQIEHHLFPRVYHGHYPTIAPIVRQFCEERSIPYRHFPTLTDNMASTVKHMYDFGVNKVPDAAKNLKGLGTQSAMGVPLSG</sequence>
<evidence type="ECO:0000259" key="2">
    <source>
        <dbReference type="Pfam" id="PF00173"/>
    </source>
</evidence>
<dbReference type="InterPro" id="IPR001199">
    <property type="entry name" value="Cyt_B5-like_heme/steroid-bd"/>
</dbReference>
<keyword evidence="1" id="KW-0472">Membrane</keyword>
<accession>A0A3S6BY49</accession>
<evidence type="ECO:0000259" key="3">
    <source>
        <dbReference type="Pfam" id="PF00487"/>
    </source>
</evidence>
<dbReference type="GO" id="GO:0016020">
    <property type="term" value="C:membrane"/>
    <property type="evidence" value="ECO:0007669"/>
    <property type="project" value="TreeGrafter"/>
</dbReference>
<dbReference type="InterPro" id="IPR012171">
    <property type="entry name" value="Fatty_acid_desaturase"/>
</dbReference>
<name>A0A3S6BY49_TIGJA</name>
<keyword evidence="1" id="KW-0812">Transmembrane</keyword>
<dbReference type="Gene3D" id="3.10.120.10">
    <property type="entry name" value="Cytochrome b5-like heme/steroid binding domain"/>
    <property type="match status" value="1"/>
</dbReference>
<dbReference type="InterPro" id="IPR005804">
    <property type="entry name" value="FA_desaturase_dom"/>
</dbReference>
<dbReference type="CDD" id="cd03506">
    <property type="entry name" value="Delta6-FADS-like"/>
    <property type="match status" value="1"/>
</dbReference>
<reference evidence="4" key="1">
    <citation type="submission" date="2013-12" db="EMBL/GenBank/DDBJ databases">
        <authorList>
            <person name="Lee J.-S."/>
        </authorList>
    </citation>
    <scope>NUCLEOTIDE SEQUENCE</scope>
</reference>
<feature type="transmembrane region" description="Helical" evidence="1">
    <location>
        <begin position="270"/>
        <end position="289"/>
    </location>
</feature>
<dbReference type="PIRSF" id="PIRSF015921">
    <property type="entry name" value="FA_sphinglp_des"/>
    <property type="match status" value="1"/>
</dbReference>
<dbReference type="PANTHER" id="PTHR19353">
    <property type="entry name" value="FATTY ACID DESATURASE 2"/>
    <property type="match status" value="1"/>
</dbReference>
<evidence type="ECO:0000313" key="4">
    <source>
        <dbReference type="EMBL" id="AIW65592.1"/>
    </source>
</evidence>
<feature type="transmembrane region" description="Helical" evidence="1">
    <location>
        <begin position="230"/>
        <end position="250"/>
    </location>
</feature>
<feature type="transmembrane region" description="Helical" evidence="1">
    <location>
        <begin position="111"/>
        <end position="131"/>
    </location>
</feature>
<dbReference type="GO" id="GO:0016717">
    <property type="term" value="F:oxidoreductase activity, acting on paired donors, with oxidation of a pair of donors resulting in the reduction of molecular oxygen to two molecules of water"/>
    <property type="evidence" value="ECO:0007669"/>
    <property type="project" value="TreeGrafter"/>
</dbReference>
<evidence type="ECO:0000256" key="1">
    <source>
        <dbReference type="SAM" id="Phobius"/>
    </source>
</evidence>
<dbReference type="PANTHER" id="PTHR19353:SF75">
    <property type="entry name" value="FATTY ACID DESATURASE, PUTATIVE-RELATED"/>
    <property type="match status" value="1"/>
</dbReference>
<proteinExistence type="evidence at transcript level"/>
<feature type="domain" description="Cytochrome b5 heme-binding" evidence="2">
    <location>
        <begin position="21"/>
        <end position="60"/>
    </location>
</feature>